<evidence type="ECO:0000313" key="11">
    <source>
        <dbReference type="Proteomes" id="UP000043316"/>
    </source>
</evidence>
<accession>A0A0H5LQL8</accession>
<evidence type="ECO:0000313" key="10">
    <source>
        <dbReference type="EMBL" id="CRY53368.1"/>
    </source>
</evidence>
<gene>
    <name evidence="10" type="primary">yopH</name>
    <name evidence="10" type="ORF">ERS008476_00256</name>
</gene>
<name>A0A0H5LQL8_YERIN</name>
<dbReference type="GO" id="GO:0004725">
    <property type="term" value="F:protein tyrosine phosphatase activity"/>
    <property type="evidence" value="ECO:0007669"/>
    <property type="project" value="UniProtKB-EC"/>
</dbReference>
<organism evidence="10 11">
    <name type="scientific">Yersinia intermedia</name>
    <dbReference type="NCBI Taxonomy" id="631"/>
    <lineage>
        <taxon>Bacteria</taxon>
        <taxon>Pseudomonadati</taxon>
        <taxon>Pseudomonadota</taxon>
        <taxon>Gammaproteobacteria</taxon>
        <taxon>Enterobacterales</taxon>
        <taxon>Yersiniaceae</taxon>
        <taxon>Yersinia</taxon>
    </lineage>
</organism>
<dbReference type="EMBL" id="CWJI01000001">
    <property type="protein sequence ID" value="CRY53368.1"/>
    <property type="molecule type" value="Genomic_DNA"/>
</dbReference>
<evidence type="ECO:0000256" key="7">
    <source>
        <dbReference type="SAM" id="MobiDB-lite"/>
    </source>
</evidence>
<evidence type="ECO:0000256" key="2">
    <source>
        <dbReference type="ARBA" id="ARBA00013064"/>
    </source>
</evidence>
<feature type="compositionally biased region" description="Pro residues" evidence="7">
    <location>
        <begin position="111"/>
        <end position="135"/>
    </location>
</feature>
<evidence type="ECO:0000256" key="3">
    <source>
        <dbReference type="ARBA" id="ARBA00022525"/>
    </source>
</evidence>
<dbReference type="PRINTS" id="PR01371">
    <property type="entry name" value="BACYPHPHTASE"/>
</dbReference>
<evidence type="ECO:0000259" key="8">
    <source>
        <dbReference type="PROSITE" id="PS50055"/>
    </source>
</evidence>
<evidence type="ECO:0000256" key="1">
    <source>
        <dbReference type="ARBA" id="ARBA00004613"/>
    </source>
</evidence>
<dbReference type="InterPro" id="IPR003595">
    <property type="entry name" value="Tyr_Pase_cat"/>
</dbReference>
<dbReference type="PANTHER" id="PTHR19134">
    <property type="entry name" value="RECEPTOR-TYPE TYROSINE-PROTEIN PHOSPHATASE"/>
    <property type="match status" value="1"/>
</dbReference>
<dbReference type="AlphaFoldDB" id="A0A0H5LQL8"/>
<dbReference type="SMART" id="SM00404">
    <property type="entry name" value="PTPc_motif"/>
    <property type="match status" value="1"/>
</dbReference>
<feature type="domain" description="Tyrosine specific protein phosphatases" evidence="9">
    <location>
        <begin position="380"/>
        <end position="430"/>
    </location>
</feature>
<dbReference type="InterPro" id="IPR029021">
    <property type="entry name" value="Prot-tyrosine_phosphatase-like"/>
</dbReference>
<keyword evidence="5" id="KW-0904">Protein phosphatase</keyword>
<evidence type="ECO:0000259" key="9">
    <source>
        <dbReference type="PROSITE" id="PS50056"/>
    </source>
</evidence>
<dbReference type="Gene3D" id="3.90.190.10">
    <property type="entry name" value="Protein tyrosine phosphatase superfamily"/>
    <property type="match status" value="1"/>
</dbReference>
<dbReference type="PROSITE" id="PS00383">
    <property type="entry name" value="TYR_PHOSPHATASE_1"/>
    <property type="match status" value="1"/>
</dbReference>
<evidence type="ECO:0000256" key="5">
    <source>
        <dbReference type="ARBA" id="ARBA00022912"/>
    </source>
</evidence>
<dbReference type="InterPro" id="IPR050348">
    <property type="entry name" value="Protein-Tyr_Phosphatase"/>
</dbReference>
<dbReference type="SUPFAM" id="SSF52799">
    <property type="entry name" value="(Phosphotyrosine protein) phosphatases II"/>
    <property type="match status" value="1"/>
</dbReference>
<dbReference type="InterPro" id="IPR000242">
    <property type="entry name" value="PTP_cat"/>
</dbReference>
<feature type="region of interest" description="Disordered" evidence="7">
    <location>
        <begin position="82"/>
        <end position="138"/>
    </location>
</feature>
<keyword evidence="6" id="KW-0843">Virulence</keyword>
<feature type="domain" description="Tyrosine-protein phosphatase" evidence="8">
    <location>
        <begin position="180"/>
        <end position="440"/>
    </location>
</feature>
<dbReference type="InterPro" id="IPR016130">
    <property type="entry name" value="Tyr_Pase_AS"/>
</dbReference>
<evidence type="ECO:0000256" key="6">
    <source>
        <dbReference type="ARBA" id="ARBA00023026"/>
    </source>
</evidence>
<dbReference type="EC" id="3.1.3.48" evidence="2"/>
<proteinExistence type="predicted"/>
<protein>
    <recommendedName>
        <fullName evidence="2">protein-tyrosine-phosphatase</fullName>
        <ecNumber evidence="2">3.1.3.48</ecNumber>
    </recommendedName>
</protein>
<dbReference type="GO" id="GO:0005576">
    <property type="term" value="C:extracellular region"/>
    <property type="evidence" value="ECO:0007669"/>
    <property type="project" value="UniProtKB-SubCell"/>
</dbReference>
<feature type="compositionally biased region" description="Polar residues" evidence="7">
    <location>
        <begin position="86"/>
        <end position="109"/>
    </location>
</feature>
<dbReference type="Pfam" id="PF00102">
    <property type="entry name" value="Y_phosphatase"/>
    <property type="match status" value="1"/>
</dbReference>
<dbReference type="InterPro" id="IPR003546">
    <property type="entry name" value="Tyr_Pase_SptP/YopH"/>
</dbReference>
<dbReference type="SMART" id="SM00194">
    <property type="entry name" value="PTPc"/>
    <property type="match status" value="1"/>
</dbReference>
<dbReference type="PANTHER" id="PTHR19134:SF449">
    <property type="entry name" value="TYROSINE-PROTEIN PHOSPHATASE 1"/>
    <property type="match status" value="1"/>
</dbReference>
<keyword evidence="3" id="KW-0964">Secreted</keyword>
<dbReference type="InterPro" id="IPR000387">
    <property type="entry name" value="Tyr_Pase_dom"/>
</dbReference>
<keyword evidence="4 10" id="KW-0378">Hydrolase</keyword>
<dbReference type="RefSeq" id="WP_053008722.1">
    <property type="nucleotide sequence ID" value="NZ_CWJI01000001.1"/>
</dbReference>
<dbReference type="PROSITE" id="PS50056">
    <property type="entry name" value="TYR_PHOSPHATASE_2"/>
    <property type="match status" value="1"/>
</dbReference>
<dbReference type="PROSITE" id="PS50055">
    <property type="entry name" value="TYR_PHOSPHATASE_PTP"/>
    <property type="match status" value="1"/>
</dbReference>
<reference evidence="11" key="1">
    <citation type="submission" date="2015-03" db="EMBL/GenBank/DDBJ databases">
        <authorList>
            <consortium name="Pathogen Informatics"/>
        </authorList>
    </citation>
    <scope>NUCLEOTIDE SEQUENCE [LARGE SCALE GENOMIC DNA]</scope>
    <source>
        <strain evidence="11">R148</strain>
    </source>
</reference>
<sequence>MNLTNSTPVLYLKSHIFKSTESAVKLAEISHSEKNIKFADNLLKVKESIPDIKLNKMSMYNGEQIKKSEKYADLSQRIKSVKKEQYSQNKNTETTSGLTQHSVTGSTCCDTPPPLTPLPPLPPLPPLHSPSPALPPRTSSLMTSQNIDVEPTPQVRFNALEAKTNLIPSTHWAEHDPKIHRFKDIRTAKETQIITSTGHALAANQLKINGENIAMRSQYPINTDKNINDHLQMLLDKKPAVLVVLSSNDDIERRCLPRYFCENKTYDGISVEYRNRNEERAYKLPGLDLKGYAMKISDRENKCTISVIHVTNWTDHKAIPDKTLIDLTKVTEKEVQKRIEFNKDLAQKYKIKLQAEKNSKNKTILQNKINRYESYSPQPFIHCSAGVGRTGALVTAMQLSKENNKLTVDEIIMEIRKTGSQLMVQTQKQYDSLLGAAALINATKVENAKKLPV</sequence>
<evidence type="ECO:0000256" key="4">
    <source>
        <dbReference type="ARBA" id="ARBA00022801"/>
    </source>
</evidence>
<dbReference type="Proteomes" id="UP000043316">
    <property type="component" value="Unassembled WGS sequence"/>
</dbReference>
<comment type="subcellular location">
    <subcellularLocation>
        <location evidence="1">Secreted</location>
    </subcellularLocation>
</comment>